<name>A0A7S1ZS04_TRICV</name>
<evidence type="ECO:0000256" key="1">
    <source>
        <dbReference type="SAM" id="MobiDB-lite"/>
    </source>
</evidence>
<dbReference type="AlphaFoldDB" id="A0A7S1ZS04"/>
<feature type="region of interest" description="Disordered" evidence="1">
    <location>
        <begin position="154"/>
        <end position="191"/>
    </location>
</feature>
<feature type="region of interest" description="Disordered" evidence="1">
    <location>
        <begin position="225"/>
        <end position="280"/>
    </location>
</feature>
<gene>
    <name evidence="2" type="ORF">OSIN01602_LOCUS13916</name>
</gene>
<organism evidence="2">
    <name type="scientific">Trieres chinensis</name>
    <name type="common">Marine centric diatom</name>
    <name type="synonym">Odontella sinensis</name>
    <dbReference type="NCBI Taxonomy" id="1514140"/>
    <lineage>
        <taxon>Eukaryota</taxon>
        <taxon>Sar</taxon>
        <taxon>Stramenopiles</taxon>
        <taxon>Ochrophyta</taxon>
        <taxon>Bacillariophyta</taxon>
        <taxon>Mediophyceae</taxon>
        <taxon>Biddulphiophycidae</taxon>
        <taxon>Eupodiscales</taxon>
        <taxon>Parodontellaceae</taxon>
        <taxon>Trieres</taxon>
    </lineage>
</organism>
<evidence type="ECO:0000313" key="2">
    <source>
        <dbReference type="EMBL" id="CAD9347173.1"/>
    </source>
</evidence>
<protein>
    <submittedName>
        <fullName evidence="2">Uncharacterized protein</fullName>
    </submittedName>
</protein>
<feature type="compositionally biased region" description="Basic residues" evidence="1">
    <location>
        <begin position="232"/>
        <end position="250"/>
    </location>
</feature>
<accession>A0A7S1ZS04</accession>
<sequence length="438" mass="48292">MAQNQQEHILSLMAMVREEEERNDAIFRESPSPQKTNDVGKISANLQPGSESMVLLLSNERIAVLERQLMELQGEKNAKEVYKAKEAKARSDLDAKTEVCDALQSELQHLKLSLRQVRELLRSGGSPKILGDILEGEGLPDKDDQIDDIIQEALHPPAKSPRKRASNRSRLSVERRLKIATPPARSPKIRDHVILMHSDSEDDEEAPAWAGDIMKDLALIAEGEMPPALRSTAKKKKRPPVSRKKGSKNKHASESTQGSALKRREGSVSETSSVGGNVFERLNDPAHFTGIQKVSFMTASEKHVIGNKRPSSSHGVKNDKGKTTKEEHRRSNSGSNHSEDINLAPKTTEETLQQGQGTIPGLDLQLPNHNAAHESPGASAAVAEHSPKLLSTSSSGEKGRDESENHREWVAEYTRQDVFERLTKKETVSFSAKHQSGS</sequence>
<reference evidence="2" key="1">
    <citation type="submission" date="2021-01" db="EMBL/GenBank/DDBJ databases">
        <authorList>
            <person name="Corre E."/>
            <person name="Pelletier E."/>
            <person name="Niang G."/>
            <person name="Scheremetjew M."/>
            <person name="Finn R."/>
            <person name="Kale V."/>
            <person name="Holt S."/>
            <person name="Cochrane G."/>
            <person name="Meng A."/>
            <person name="Brown T."/>
            <person name="Cohen L."/>
        </authorList>
    </citation>
    <scope>NUCLEOTIDE SEQUENCE</scope>
    <source>
        <strain evidence="2">Grunow 1884</strain>
    </source>
</reference>
<dbReference type="EMBL" id="HBGO01024219">
    <property type="protein sequence ID" value="CAD9347173.1"/>
    <property type="molecule type" value="Transcribed_RNA"/>
</dbReference>
<feature type="compositionally biased region" description="Basic and acidic residues" evidence="1">
    <location>
        <begin position="316"/>
        <end position="330"/>
    </location>
</feature>
<proteinExistence type="predicted"/>
<feature type="region of interest" description="Disordered" evidence="1">
    <location>
        <begin position="303"/>
        <end position="409"/>
    </location>
</feature>
<feature type="compositionally biased region" description="Basic and acidic residues" evidence="1">
    <location>
        <begin position="397"/>
        <end position="409"/>
    </location>
</feature>
<feature type="region of interest" description="Disordered" evidence="1">
    <location>
        <begin position="21"/>
        <end position="40"/>
    </location>
</feature>